<dbReference type="EnsemblMetazoa" id="G6845.1">
    <property type="protein sequence ID" value="G6845.1:cds"/>
    <property type="gene ID" value="G6845"/>
</dbReference>
<dbReference type="PANTHER" id="PTHR15493:SF9">
    <property type="entry name" value="GH14043P"/>
    <property type="match status" value="1"/>
</dbReference>
<evidence type="ECO:0000256" key="4">
    <source>
        <dbReference type="ARBA" id="ARBA00022786"/>
    </source>
</evidence>
<evidence type="ECO:0000256" key="1">
    <source>
        <dbReference type="ARBA" id="ARBA00004906"/>
    </source>
</evidence>
<evidence type="ECO:0000256" key="5">
    <source>
        <dbReference type="ARBA" id="ARBA00022833"/>
    </source>
</evidence>
<dbReference type="Proteomes" id="UP000005408">
    <property type="component" value="Unassembled WGS sequence"/>
</dbReference>
<dbReference type="InterPro" id="IPR047147">
    <property type="entry name" value="FBX5_43"/>
</dbReference>
<evidence type="ECO:0000259" key="7">
    <source>
        <dbReference type="PROSITE" id="PS51872"/>
    </source>
</evidence>
<dbReference type="AlphaFoldDB" id="A0A8W8NGE6"/>
<proteinExistence type="predicted"/>
<name>A0A8W8NGE6_MAGGI</name>
<dbReference type="InterPro" id="IPR044064">
    <property type="entry name" value="ZF_ZBR"/>
</dbReference>
<dbReference type="GO" id="GO:0007088">
    <property type="term" value="P:regulation of mitotic nuclear division"/>
    <property type="evidence" value="ECO:0007669"/>
    <property type="project" value="InterPro"/>
</dbReference>
<evidence type="ECO:0000256" key="3">
    <source>
        <dbReference type="ARBA" id="ARBA00022771"/>
    </source>
</evidence>
<evidence type="ECO:0000313" key="9">
    <source>
        <dbReference type="Proteomes" id="UP000005408"/>
    </source>
</evidence>
<keyword evidence="9" id="KW-1185">Reference proteome</keyword>
<dbReference type="GO" id="GO:0008270">
    <property type="term" value="F:zinc ion binding"/>
    <property type="evidence" value="ECO:0007669"/>
    <property type="project" value="UniProtKB-KW"/>
</dbReference>
<dbReference type="GO" id="GO:0005634">
    <property type="term" value="C:nucleus"/>
    <property type="evidence" value="ECO:0007669"/>
    <property type="project" value="TreeGrafter"/>
</dbReference>
<organism evidence="8 9">
    <name type="scientific">Magallana gigas</name>
    <name type="common">Pacific oyster</name>
    <name type="synonym">Crassostrea gigas</name>
    <dbReference type="NCBI Taxonomy" id="29159"/>
    <lineage>
        <taxon>Eukaryota</taxon>
        <taxon>Metazoa</taxon>
        <taxon>Spiralia</taxon>
        <taxon>Lophotrochozoa</taxon>
        <taxon>Mollusca</taxon>
        <taxon>Bivalvia</taxon>
        <taxon>Autobranchia</taxon>
        <taxon>Pteriomorphia</taxon>
        <taxon>Ostreida</taxon>
        <taxon>Ostreoidea</taxon>
        <taxon>Ostreidae</taxon>
        <taxon>Magallana</taxon>
    </lineage>
</organism>
<sequence length="416" mass="46552">MPTIYPAVIYVRKMDFEHHKLEQCPDLSGFNGKGRAFSTSTPVVHSKLSDDLPPRSLSTSAWSPNDSGYGDSLCSSSAGDDTCHVTPTASRGSFTSFRLTGLDLSPSPTPTVKISGSLQTDKHVPRFSLGHTLDFKIPEEEQVFEKFSPNKTESPIPHYSLEDEAEDMLIEESETSSAPSSSSRTQTSCSNLTDRFDAVLKQCMPKVPDRMIGRKMGLEKVDLIHELDHRGMGIIIEKIVSYLQASDIRRMCRVDKTWRSVCSRWAVKKPTKRLRLLKLRDKENVSHKVPQDLDLVGRGLTVGEQTTLSTVQAVQERVPPPCSIGTQRDLFVQTAGTLKNEEKMTKCPMCQQAAIVYPVEERGVCQSDKCQFDYCVKCFHPFHQSRPCVQLTVSKVKRSKDSKIGGKRGKQNLRRL</sequence>
<evidence type="ECO:0000256" key="2">
    <source>
        <dbReference type="ARBA" id="ARBA00022723"/>
    </source>
</evidence>
<reference evidence="8" key="1">
    <citation type="submission" date="2022-08" db="UniProtKB">
        <authorList>
            <consortium name="EnsemblMetazoa"/>
        </authorList>
    </citation>
    <scope>IDENTIFICATION</scope>
    <source>
        <strain evidence="8">05x7-T-G4-1.051#20</strain>
    </source>
</reference>
<keyword evidence="2" id="KW-0479">Metal-binding</keyword>
<accession>A0A8W8NGE6</accession>
<dbReference type="CDD" id="cd20348">
    <property type="entry name" value="BRcat_RBR_EMI"/>
    <property type="match status" value="1"/>
</dbReference>
<dbReference type="PANTHER" id="PTHR15493">
    <property type="entry name" value="F-BOX ONLY PROTEIN 5 AND 43"/>
    <property type="match status" value="1"/>
</dbReference>
<dbReference type="SUPFAM" id="SSF81383">
    <property type="entry name" value="F-box domain"/>
    <property type="match status" value="1"/>
</dbReference>
<dbReference type="Gene3D" id="2.20.25.20">
    <property type="match status" value="1"/>
</dbReference>
<evidence type="ECO:0000256" key="6">
    <source>
        <dbReference type="SAM" id="MobiDB-lite"/>
    </source>
</evidence>
<keyword evidence="3" id="KW-0863">Zinc-finger</keyword>
<protein>
    <recommendedName>
        <fullName evidence="7">ZBR-type domain-containing protein</fullName>
    </recommendedName>
</protein>
<keyword evidence="4" id="KW-0833">Ubl conjugation pathway</keyword>
<dbReference type="InterPro" id="IPR036047">
    <property type="entry name" value="F-box-like_dom_sf"/>
</dbReference>
<feature type="region of interest" description="Disordered" evidence="6">
    <location>
        <begin position="168"/>
        <end position="189"/>
    </location>
</feature>
<dbReference type="GO" id="GO:0045835">
    <property type="term" value="P:negative regulation of meiotic nuclear division"/>
    <property type="evidence" value="ECO:0007669"/>
    <property type="project" value="InterPro"/>
</dbReference>
<feature type="compositionally biased region" description="Polar residues" evidence="6">
    <location>
        <begin position="56"/>
        <end position="66"/>
    </location>
</feature>
<feature type="domain" description="ZBR-type" evidence="7">
    <location>
        <begin position="343"/>
        <end position="391"/>
    </location>
</feature>
<feature type="compositionally biased region" description="Low complexity" evidence="6">
    <location>
        <begin position="175"/>
        <end position="189"/>
    </location>
</feature>
<feature type="region of interest" description="Disordered" evidence="6">
    <location>
        <begin position="42"/>
        <end position="67"/>
    </location>
</feature>
<comment type="pathway">
    <text evidence="1">Protein modification; protein ubiquitination.</text>
</comment>
<evidence type="ECO:0000313" key="8">
    <source>
        <dbReference type="EnsemblMetazoa" id="G6845.1:cds"/>
    </source>
</evidence>
<dbReference type="CDD" id="cd22086">
    <property type="entry name" value="F-box_EMI"/>
    <property type="match status" value="1"/>
</dbReference>
<keyword evidence="5" id="KW-0862">Zinc</keyword>
<dbReference type="PROSITE" id="PS51872">
    <property type="entry name" value="ZF_ZBR"/>
    <property type="match status" value="1"/>
</dbReference>